<dbReference type="AlphaFoldDB" id="A0AAU1UKH7"/>
<protein>
    <submittedName>
        <fullName evidence="2">Uncharacterized protein</fullName>
    </submittedName>
</protein>
<evidence type="ECO:0000313" key="2">
    <source>
        <dbReference type="EMBL" id="WTS17730.1"/>
    </source>
</evidence>
<proteinExistence type="predicted"/>
<reference evidence="2" key="1">
    <citation type="submission" date="2022-10" db="EMBL/GenBank/DDBJ databases">
        <title>The complete genomes of actinobacterial strains from the NBC collection.</title>
        <authorList>
            <person name="Joergensen T.S."/>
            <person name="Alvarez Arevalo M."/>
            <person name="Sterndorff E.B."/>
            <person name="Faurdal D."/>
            <person name="Vuksanovic O."/>
            <person name="Mourched A.-S."/>
            <person name="Charusanti P."/>
            <person name="Shaw S."/>
            <person name="Blin K."/>
            <person name="Weber T."/>
        </authorList>
    </citation>
    <scope>NUCLEOTIDE SEQUENCE</scope>
    <source>
        <strain evidence="2">NBC_00119</strain>
    </source>
</reference>
<evidence type="ECO:0000256" key="1">
    <source>
        <dbReference type="SAM" id="MobiDB-lite"/>
    </source>
</evidence>
<organism evidence="2">
    <name type="scientific">Streptomyces sp. NBC_00119</name>
    <dbReference type="NCBI Taxonomy" id="2975659"/>
    <lineage>
        <taxon>Bacteria</taxon>
        <taxon>Bacillati</taxon>
        <taxon>Actinomycetota</taxon>
        <taxon>Actinomycetes</taxon>
        <taxon>Kitasatosporales</taxon>
        <taxon>Streptomycetaceae</taxon>
        <taxon>Streptomyces</taxon>
    </lineage>
</organism>
<accession>A0AAU1UKH7</accession>
<name>A0AAU1UKH7_9ACTN</name>
<dbReference type="EMBL" id="CP108195">
    <property type="protein sequence ID" value="WTS17730.1"/>
    <property type="molecule type" value="Genomic_DNA"/>
</dbReference>
<feature type="region of interest" description="Disordered" evidence="1">
    <location>
        <begin position="16"/>
        <end position="38"/>
    </location>
</feature>
<feature type="region of interest" description="Disordered" evidence="1">
    <location>
        <begin position="64"/>
        <end position="84"/>
    </location>
</feature>
<sequence>MGEAPGAVPYAELERRRLLDQPKSSAPTVTLDGKADGVTPWTDGSGYAPHYLGSWAHHVVPGAGRKLPHERPEASLPRSWRSMA</sequence>
<gene>
    <name evidence="2" type="ORF">OHU69_45945</name>
</gene>